<dbReference type="Pfam" id="PF13532">
    <property type="entry name" value="2OG-FeII_Oxy_2"/>
    <property type="match status" value="1"/>
</dbReference>
<keyword evidence="4" id="KW-0560">Oxidoreductase</keyword>
<dbReference type="InterPro" id="IPR027450">
    <property type="entry name" value="AlkB-like"/>
</dbReference>
<dbReference type="GeneID" id="113522406"/>
<keyword evidence="2" id="KW-0479">Metal-binding</keyword>
<dbReference type="InterPro" id="IPR005123">
    <property type="entry name" value="Oxoglu/Fe-dep_dioxygenase_dom"/>
</dbReference>
<evidence type="ECO:0000256" key="4">
    <source>
        <dbReference type="ARBA" id="ARBA00023002"/>
    </source>
</evidence>
<dbReference type="PANTHER" id="PTHR16557">
    <property type="entry name" value="ALKYLATED DNA REPAIR PROTEIN ALKB-RELATED"/>
    <property type="match status" value="1"/>
</dbReference>
<keyword evidence="3 8" id="KW-0223">Dioxygenase</keyword>
<dbReference type="RefSeq" id="XP_052750367.1">
    <property type="nucleotide sequence ID" value="XM_052894407.1"/>
</dbReference>
<name>A0ABM3MG32_GALME</name>
<feature type="domain" description="Fe2OG dioxygenase" evidence="6">
    <location>
        <begin position="192"/>
        <end position="327"/>
    </location>
</feature>
<dbReference type="Proteomes" id="UP001652740">
    <property type="component" value="Unplaced"/>
</dbReference>
<comment type="cofactor">
    <cofactor evidence="1">
        <name>Fe(2+)</name>
        <dbReference type="ChEBI" id="CHEBI:29033"/>
    </cofactor>
</comment>
<gene>
    <name evidence="8" type="primary">LOC113522406</name>
</gene>
<dbReference type="InterPro" id="IPR004574">
    <property type="entry name" value="Alkb"/>
</dbReference>
<evidence type="ECO:0000313" key="8">
    <source>
        <dbReference type="RefSeq" id="XP_052750367.1"/>
    </source>
</evidence>
<keyword evidence="7" id="KW-1185">Reference proteome</keyword>
<evidence type="ECO:0000259" key="6">
    <source>
        <dbReference type="PROSITE" id="PS51471"/>
    </source>
</evidence>
<proteinExistence type="predicted"/>
<keyword evidence="5" id="KW-0408">Iron</keyword>
<accession>A0ABM3MG32</accession>
<evidence type="ECO:0000256" key="3">
    <source>
        <dbReference type="ARBA" id="ARBA00022964"/>
    </source>
</evidence>
<dbReference type="PROSITE" id="PS51471">
    <property type="entry name" value="FE2OG_OXY"/>
    <property type="match status" value="1"/>
</dbReference>
<dbReference type="Gene3D" id="2.60.120.590">
    <property type="entry name" value="Alpha-ketoglutarate-dependent dioxygenase AlkB-like"/>
    <property type="match status" value="1"/>
</dbReference>
<evidence type="ECO:0000313" key="7">
    <source>
        <dbReference type="Proteomes" id="UP001652740"/>
    </source>
</evidence>
<dbReference type="SUPFAM" id="SSF51197">
    <property type="entry name" value="Clavaminate synthase-like"/>
    <property type="match status" value="1"/>
</dbReference>
<organism evidence="7 8">
    <name type="scientific">Galleria mellonella</name>
    <name type="common">Greater wax moth</name>
    <dbReference type="NCBI Taxonomy" id="7137"/>
    <lineage>
        <taxon>Eukaryota</taxon>
        <taxon>Metazoa</taxon>
        <taxon>Ecdysozoa</taxon>
        <taxon>Arthropoda</taxon>
        <taxon>Hexapoda</taxon>
        <taxon>Insecta</taxon>
        <taxon>Pterygota</taxon>
        <taxon>Neoptera</taxon>
        <taxon>Endopterygota</taxon>
        <taxon>Lepidoptera</taxon>
        <taxon>Glossata</taxon>
        <taxon>Ditrysia</taxon>
        <taxon>Pyraloidea</taxon>
        <taxon>Pyralidae</taxon>
        <taxon>Galleriinae</taxon>
        <taxon>Galleria</taxon>
    </lineage>
</organism>
<sequence>MINEVPPSVDTLWDKTEDQFMKTFKYYKSNKPPPLLAEVINIEDINNTDKILLLTQKNAVQEDERAKQLGLRELKSWQLYSFKEHPGLFLIRNPFTSNGQRYWIQKCLQVYPRKPNKRNIDMETNVEDWWEACHRHGRCDKQLMKKLRWTTLGYHHNWDTKVYSDDNKSVFPEELSALCDVVARYLGYEEFRAEAAIVNYYHMNSTLSAHTDHSEVNLEAPLFSFSFGQSAIFLIGGRDKTTVPSAILLNSGDVMVMSKEARLCYHAVPKILPYAPTPWNDEAFDDQLDIMYMKDTRRSPPFKLNEWSIFENYIKESRINMNVRQVLYETQCNLKD</sequence>
<dbReference type="PANTHER" id="PTHR16557:SF2">
    <property type="entry name" value="NUCLEIC ACID DIOXYGENASE ALKBH1"/>
    <property type="match status" value="1"/>
</dbReference>
<reference evidence="8" key="1">
    <citation type="submission" date="2025-08" db="UniProtKB">
        <authorList>
            <consortium name="RefSeq"/>
        </authorList>
    </citation>
    <scope>IDENTIFICATION</scope>
    <source>
        <tissue evidence="8">Whole larvae</tissue>
    </source>
</reference>
<evidence type="ECO:0000256" key="5">
    <source>
        <dbReference type="ARBA" id="ARBA00023004"/>
    </source>
</evidence>
<dbReference type="InterPro" id="IPR037151">
    <property type="entry name" value="AlkB-like_sf"/>
</dbReference>
<evidence type="ECO:0000256" key="1">
    <source>
        <dbReference type="ARBA" id="ARBA00001954"/>
    </source>
</evidence>
<dbReference type="GO" id="GO:0051213">
    <property type="term" value="F:dioxygenase activity"/>
    <property type="evidence" value="ECO:0007669"/>
    <property type="project" value="UniProtKB-KW"/>
</dbReference>
<protein>
    <submittedName>
        <fullName evidence="8">Nucleic acid dioxygenase ALKBH1</fullName>
    </submittedName>
</protein>
<evidence type="ECO:0000256" key="2">
    <source>
        <dbReference type="ARBA" id="ARBA00022723"/>
    </source>
</evidence>